<keyword evidence="3" id="KW-0479">Metal-binding</keyword>
<keyword evidence="4 8" id="KW-0732">Signal</keyword>
<keyword evidence="2" id="KW-0719">Serine esterase</keyword>
<sequence>MKIHFKGLWLLTVLLTCLTAGSAWAMSSFIPGAHSVVVQKVDDLTTIGDKDRLTAKEWAARELNRSALAPNDFIQDGDKKKAVRPKWYTPQEAVPGYMITGYFEDSQFCIRLPYNWNGKLVASPSPGIRPYWSSDTTFSDYVLPKGYAYVTSDKGTTPETLPDLDRTLDKDGTVWMNWRSAFSAFGPVPEGKEVDDSVQEWGERLKQATVAGKLVCEKIYGYSPSRTYLIGQSNGGYAVRYALERFGDLYDGGVDWEGMFWHPTSHNALNVFRDYIKHGWTLYKDKDATPEQKEAAQKALYQYMEPGSEFIWPQYYDIYWSSIPYLYGTRIDPDFLPGIRWTEFLKNPREWAEYDFAKRPAKAKRNMDLIKNTGNISKPLISVFGTYDSLCTVRDCALPYQELVEKAGHKDIYRLYLVERGSHLDGWANDPKRDPNGVIQPVLPYVHQSFDALVDWVENGKEPPANKTIPAAAGGKVYDLNNGQLVDPY</sequence>
<feature type="chain" id="PRO_5012619312" evidence="8">
    <location>
        <begin position="26"/>
        <end position="489"/>
    </location>
</feature>
<evidence type="ECO:0000313" key="9">
    <source>
        <dbReference type="EMBL" id="SMC70073.1"/>
    </source>
</evidence>
<dbReference type="InterPro" id="IPR011118">
    <property type="entry name" value="Tannase/feruloyl_esterase"/>
</dbReference>
<proteinExistence type="inferred from homology"/>
<dbReference type="PANTHER" id="PTHR33938:SF15">
    <property type="entry name" value="FERULOYL ESTERASE B-RELATED"/>
    <property type="match status" value="1"/>
</dbReference>
<name>A0A1W2BAM1_9FIRM</name>
<gene>
    <name evidence="9" type="ORF">SAMN04488500_10728</name>
</gene>
<dbReference type="GO" id="GO:0046872">
    <property type="term" value="F:metal ion binding"/>
    <property type="evidence" value="ECO:0007669"/>
    <property type="project" value="UniProtKB-KW"/>
</dbReference>
<evidence type="ECO:0000256" key="2">
    <source>
        <dbReference type="ARBA" id="ARBA00022487"/>
    </source>
</evidence>
<keyword evidence="10" id="KW-1185">Reference proteome</keyword>
<dbReference type="EMBL" id="FWXI01000007">
    <property type="protein sequence ID" value="SMC70073.1"/>
    <property type="molecule type" value="Genomic_DNA"/>
</dbReference>
<organism evidence="9 10">
    <name type="scientific">Sporomusa malonica</name>
    <dbReference type="NCBI Taxonomy" id="112901"/>
    <lineage>
        <taxon>Bacteria</taxon>
        <taxon>Bacillati</taxon>
        <taxon>Bacillota</taxon>
        <taxon>Negativicutes</taxon>
        <taxon>Selenomonadales</taxon>
        <taxon>Sporomusaceae</taxon>
        <taxon>Sporomusa</taxon>
    </lineage>
</organism>
<keyword evidence="6" id="KW-0106">Calcium</keyword>
<dbReference type="Gene3D" id="3.40.50.1820">
    <property type="entry name" value="alpha/beta hydrolase"/>
    <property type="match status" value="1"/>
</dbReference>
<evidence type="ECO:0000256" key="3">
    <source>
        <dbReference type="ARBA" id="ARBA00022723"/>
    </source>
</evidence>
<dbReference type="PANTHER" id="PTHR33938">
    <property type="entry name" value="FERULOYL ESTERASE B-RELATED"/>
    <property type="match status" value="1"/>
</dbReference>
<dbReference type="RefSeq" id="WP_084575542.1">
    <property type="nucleotide sequence ID" value="NZ_CP155572.1"/>
</dbReference>
<protein>
    <submittedName>
        <fullName evidence="9">Tannase and feruloyl esterase</fullName>
    </submittedName>
</protein>
<dbReference type="Proteomes" id="UP000192738">
    <property type="component" value="Unassembled WGS sequence"/>
</dbReference>
<dbReference type="SUPFAM" id="SSF53474">
    <property type="entry name" value="alpha/beta-Hydrolases"/>
    <property type="match status" value="1"/>
</dbReference>
<evidence type="ECO:0000256" key="8">
    <source>
        <dbReference type="SAM" id="SignalP"/>
    </source>
</evidence>
<evidence type="ECO:0000256" key="7">
    <source>
        <dbReference type="ARBA" id="ARBA00023157"/>
    </source>
</evidence>
<evidence type="ECO:0000313" key="10">
    <source>
        <dbReference type="Proteomes" id="UP000192738"/>
    </source>
</evidence>
<feature type="signal peptide" evidence="8">
    <location>
        <begin position="1"/>
        <end position="25"/>
    </location>
</feature>
<dbReference type="OrthoDB" id="189734at2"/>
<evidence type="ECO:0000256" key="1">
    <source>
        <dbReference type="ARBA" id="ARBA00006249"/>
    </source>
</evidence>
<dbReference type="InterPro" id="IPR029058">
    <property type="entry name" value="AB_hydrolase_fold"/>
</dbReference>
<dbReference type="AlphaFoldDB" id="A0A1W2BAM1"/>
<evidence type="ECO:0000256" key="5">
    <source>
        <dbReference type="ARBA" id="ARBA00022801"/>
    </source>
</evidence>
<accession>A0A1W2BAM1</accession>
<dbReference type="GO" id="GO:0052689">
    <property type="term" value="F:carboxylic ester hydrolase activity"/>
    <property type="evidence" value="ECO:0007669"/>
    <property type="project" value="UniProtKB-KW"/>
</dbReference>
<keyword evidence="7" id="KW-1015">Disulfide bond</keyword>
<evidence type="ECO:0000256" key="4">
    <source>
        <dbReference type="ARBA" id="ARBA00022729"/>
    </source>
</evidence>
<evidence type="ECO:0000256" key="6">
    <source>
        <dbReference type="ARBA" id="ARBA00022837"/>
    </source>
</evidence>
<comment type="similarity">
    <text evidence="1">Belongs to the tannase family.</text>
</comment>
<reference evidence="9 10" key="1">
    <citation type="submission" date="2017-04" db="EMBL/GenBank/DDBJ databases">
        <authorList>
            <person name="Afonso C.L."/>
            <person name="Miller P.J."/>
            <person name="Scott M.A."/>
            <person name="Spackman E."/>
            <person name="Goraichik I."/>
            <person name="Dimitrov K.M."/>
            <person name="Suarez D.L."/>
            <person name="Swayne D.E."/>
        </authorList>
    </citation>
    <scope>NUCLEOTIDE SEQUENCE [LARGE SCALE GENOMIC DNA]</scope>
    <source>
        <strain evidence="9 10">DSM 5090</strain>
    </source>
</reference>
<dbReference type="STRING" id="112901.SAMN04488500_10728"/>
<keyword evidence="5" id="KW-0378">Hydrolase</keyword>